<evidence type="ECO:0000256" key="1">
    <source>
        <dbReference type="ARBA" id="ARBA00022490"/>
    </source>
</evidence>
<dbReference type="InterPro" id="IPR041739">
    <property type="entry name" value="G5K_ProB"/>
</dbReference>
<dbReference type="GO" id="GO:0055129">
    <property type="term" value="P:L-proline biosynthetic process"/>
    <property type="evidence" value="ECO:0007669"/>
    <property type="project" value="UniProtKB-UniRule"/>
</dbReference>
<feature type="binding site" evidence="8">
    <location>
        <begin position="169"/>
        <end position="170"/>
    </location>
    <ligand>
        <name>ATP</name>
        <dbReference type="ChEBI" id="CHEBI:30616"/>
    </ligand>
</feature>
<dbReference type="InterPro" id="IPR019797">
    <property type="entry name" value="Glutamate_5-kinase_CS"/>
</dbReference>
<dbReference type="InterPro" id="IPR036393">
    <property type="entry name" value="AceGlu_kinase-like_sf"/>
</dbReference>
<evidence type="ECO:0000256" key="2">
    <source>
        <dbReference type="ARBA" id="ARBA00022605"/>
    </source>
</evidence>
<dbReference type="InterPro" id="IPR001057">
    <property type="entry name" value="Glu/AcGlu_kinase"/>
</dbReference>
<comment type="function">
    <text evidence="8">Catalyzes the transfer of a phosphate group to glutamate to form L-glutamate 5-phosphate.</text>
</comment>
<comment type="caution">
    <text evidence="10">The sequence shown here is derived from an EMBL/GenBank/DDBJ whole genome shotgun (WGS) entry which is preliminary data.</text>
</comment>
<dbReference type="Pfam" id="PF00696">
    <property type="entry name" value="AA_kinase"/>
    <property type="match status" value="1"/>
</dbReference>
<reference evidence="10" key="1">
    <citation type="journal article" date="2021" name="PeerJ">
        <title>Extensive microbial diversity within the chicken gut microbiome revealed by metagenomics and culture.</title>
        <authorList>
            <person name="Gilroy R."/>
            <person name="Ravi A."/>
            <person name="Getino M."/>
            <person name="Pursley I."/>
            <person name="Horton D.L."/>
            <person name="Alikhan N.F."/>
            <person name="Baker D."/>
            <person name="Gharbi K."/>
            <person name="Hall N."/>
            <person name="Watson M."/>
            <person name="Adriaenssens E.M."/>
            <person name="Foster-Nyarko E."/>
            <person name="Jarju S."/>
            <person name="Secka A."/>
            <person name="Antonio M."/>
            <person name="Oren A."/>
            <person name="Chaudhuri R.R."/>
            <person name="La Ragione R."/>
            <person name="Hildebrand F."/>
            <person name="Pallen M.J."/>
        </authorList>
    </citation>
    <scope>NUCLEOTIDE SEQUENCE</scope>
    <source>
        <strain evidence="10">5790</strain>
    </source>
</reference>
<dbReference type="GO" id="GO:0005829">
    <property type="term" value="C:cytosol"/>
    <property type="evidence" value="ECO:0007669"/>
    <property type="project" value="TreeGrafter"/>
</dbReference>
<dbReference type="PANTHER" id="PTHR43654">
    <property type="entry name" value="GLUTAMATE 5-KINASE"/>
    <property type="match status" value="1"/>
</dbReference>
<organism evidence="10 11">
    <name type="scientific">Candidatus Monoglobus merdigallinarum</name>
    <dbReference type="NCBI Taxonomy" id="2838698"/>
    <lineage>
        <taxon>Bacteria</taxon>
        <taxon>Bacillati</taxon>
        <taxon>Bacillota</taxon>
        <taxon>Clostridia</taxon>
        <taxon>Monoglobales</taxon>
        <taxon>Monoglobaceae</taxon>
        <taxon>Monoglobus</taxon>
    </lineage>
</organism>
<evidence type="ECO:0000256" key="3">
    <source>
        <dbReference type="ARBA" id="ARBA00022650"/>
    </source>
</evidence>
<dbReference type="HAMAP" id="MF_00456">
    <property type="entry name" value="ProB"/>
    <property type="match status" value="1"/>
</dbReference>
<dbReference type="PANTHER" id="PTHR43654:SF1">
    <property type="entry name" value="ISOPENTENYL PHOSPHATE KINASE"/>
    <property type="match status" value="1"/>
</dbReference>
<dbReference type="PIRSF" id="PIRSF000729">
    <property type="entry name" value="GK"/>
    <property type="match status" value="1"/>
</dbReference>
<feature type="domain" description="Aspartate/glutamate/uridylate kinase" evidence="9">
    <location>
        <begin position="6"/>
        <end position="235"/>
    </location>
</feature>
<keyword evidence="2 8" id="KW-0028">Amino-acid biosynthesis</keyword>
<comment type="pathway">
    <text evidence="8">Amino-acid biosynthesis; L-proline biosynthesis; L-glutamate 5-semialdehyde from L-glutamate: step 1/2.</text>
</comment>
<comment type="similarity">
    <text evidence="8">Belongs to the glutamate 5-kinase family.</text>
</comment>
<feature type="binding site" evidence="8">
    <location>
        <position position="149"/>
    </location>
    <ligand>
        <name>substrate</name>
    </ligand>
</feature>
<comment type="subcellular location">
    <subcellularLocation>
        <location evidence="8">Cytoplasm</location>
    </subcellularLocation>
</comment>
<evidence type="ECO:0000313" key="10">
    <source>
        <dbReference type="EMBL" id="HIV85848.1"/>
    </source>
</evidence>
<protein>
    <recommendedName>
        <fullName evidence="8">Glutamate 5-kinase</fullName>
        <ecNumber evidence="8">2.7.2.11</ecNumber>
    </recommendedName>
    <alternativeName>
        <fullName evidence="8">Gamma-glutamyl kinase</fullName>
        <shortName evidence="8">GK</shortName>
    </alternativeName>
</protein>
<feature type="binding site" evidence="8">
    <location>
        <position position="50"/>
    </location>
    <ligand>
        <name>substrate</name>
    </ligand>
</feature>
<dbReference type="InterPro" id="IPR001048">
    <property type="entry name" value="Asp/Glu/Uridylate_kinase"/>
</dbReference>
<keyword evidence="1 8" id="KW-0963">Cytoplasm</keyword>
<evidence type="ECO:0000256" key="6">
    <source>
        <dbReference type="ARBA" id="ARBA00022777"/>
    </source>
</evidence>
<accession>A0A9D1TMK3</accession>
<keyword evidence="3 8" id="KW-0641">Proline biosynthesis</keyword>
<keyword evidence="5 8" id="KW-0547">Nucleotide-binding</keyword>
<dbReference type="Gene3D" id="3.40.1160.10">
    <property type="entry name" value="Acetylglutamate kinase-like"/>
    <property type="match status" value="1"/>
</dbReference>
<dbReference type="FunFam" id="3.40.1160.10:FF:000018">
    <property type="entry name" value="Glutamate 5-kinase"/>
    <property type="match status" value="1"/>
</dbReference>
<reference evidence="10" key="2">
    <citation type="submission" date="2021-04" db="EMBL/GenBank/DDBJ databases">
        <authorList>
            <person name="Gilroy R."/>
        </authorList>
    </citation>
    <scope>NUCLEOTIDE SEQUENCE</scope>
    <source>
        <strain evidence="10">5790</strain>
    </source>
</reference>
<evidence type="ECO:0000256" key="7">
    <source>
        <dbReference type="ARBA" id="ARBA00022840"/>
    </source>
</evidence>
<keyword evidence="6 8" id="KW-0418">Kinase</keyword>
<gene>
    <name evidence="8 10" type="primary">proB</name>
    <name evidence="10" type="ORF">H9900_03450</name>
</gene>
<dbReference type="NCBIfam" id="TIGR01027">
    <property type="entry name" value="proB"/>
    <property type="match status" value="1"/>
</dbReference>
<evidence type="ECO:0000256" key="4">
    <source>
        <dbReference type="ARBA" id="ARBA00022679"/>
    </source>
</evidence>
<feature type="binding site" evidence="8">
    <location>
        <begin position="211"/>
        <end position="217"/>
    </location>
    <ligand>
        <name>ATP</name>
        <dbReference type="ChEBI" id="CHEBI:30616"/>
    </ligand>
</feature>
<name>A0A9D1TMK3_9FIRM</name>
<dbReference type="CDD" id="cd04242">
    <property type="entry name" value="AAK_G5K_ProB"/>
    <property type="match status" value="1"/>
</dbReference>
<evidence type="ECO:0000259" key="9">
    <source>
        <dbReference type="Pfam" id="PF00696"/>
    </source>
</evidence>
<proteinExistence type="inferred from homology"/>
<dbReference type="InterPro" id="IPR005715">
    <property type="entry name" value="Glu_5kinase/COase_Synthase"/>
</dbReference>
<keyword evidence="4 8" id="KW-0808">Transferase</keyword>
<evidence type="ECO:0000256" key="8">
    <source>
        <dbReference type="HAMAP-Rule" id="MF_00456"/>
    </source>
</evidence>
<comment type="catalytic activity">
    <reaction evidence="8">
        <text>L-glutamate + ATP = L-glutamyl 5-phosphate + ADP</text>
        <dbReference type="Rhea" id="RHEA:14877"/>
        <dbReference type="ChEBI" id="CHEBI:29985"/>
        <dbReference type="ChEBI" id="CHEBI:30616"/>
        <dbReference type="ChEBI" id="CHEBI:58274"/>
        <dbReference type="ChEBI" id="CHEBI:456216"/>
        <dbReference type="EC" id="2.7.2.11"/>
    </reaction>
</comment>
<dbReference type="EC" id="2.7.2.11" evidence="8"/>
<dbReference type="PRINTS" id="PR00474">
    <property type="entry name" value="GLU5KINASE"/>
</dbReference>
<dbReference type="PROSITE" id="PS00902">
    <property type="entry name" value="GLUTAMATE_5_KINASE"/>
    <property type="match status" value="1"/>
</dbReference>
<dbReference type="GO" id="GO:0004349">
    <property type="term" value="F:glutamate 5-kinase activity"/>
    <property type="evidence" value="ECO:0007669"/>
    <property type="project" value="UniProtKB-UniRule"/>
</dbReference>
<evidence type="ECO:0000256" key="5">
    <source>
        <dbReference type="ARBA" id="ARBA00022741"/>
    </source>
</evidence>
<dbReference type="Proteomes" id="UP000824162">
    <property type="component" value="Unassembled WGS sequence"/>
</dbReference>
<feature type="binding site" evidence="8">
    <location>
        <position position="10"/>
    </location>
    <ligand>
        <name>ATP</name>
        <dbReference type="ChEBI" id="CHEBI:30616"/>
    </ligand>
</feature>
<dbReference type="AlphaFoldDB" id="A0A9D1TMK3"/>
<dbReference type="EMBL" id="DXIJ01000066">
    <property type="protein sequence ID" value="HIV85848.1"/>
    <property type="molecule type" value="Genomic_DNA"/>
</dbReference>
<dbReference type="GO" id="GO:0005524">
    <property type="term" value="F:ATP binding"/>
    <property type="evidence" value="ECO:0007669"/>
    <property type="project" value="UniProtKB-KW"/>
</dbReference>
<keyword evidence="7 8" id="KW-0067">ATP-binding</keyword>
<dbReference type="InterPro" id="IPR011529">
    <property type="entry name" value="Glu_5kinase"/>
</dbReference>
<evidence type="ECO:0000313" key="11">
    <source>
        <dbReference type="Proteomes" id="UP000824162"/>
    </source>
</evidence>
<dbReference type="SUPFAM" id="SSF53633">
    <property type="entry name" value="Carbamate kinase-like"/>
    <property type="match status" value="1"/>
</dbReference>
<feature type="binding site" evidence="8">
    <location>
        <position position="137"/>
    </location>
    <ligand>
        <name>substrate</name>
    </ligand>
</feature>
<sequence length="260" mass="28335">MLQKLRIVIKVGTSTLTHSSGKLNLERVEKLVRVISNIRNIGHEVILVSSGAIGAGVGKVGLEEKPDSVREKQALAAIGQATLVSIYDKFFKEYGYNTGQVLLTKFILDEETRYNSARRAFEAMLGYGVVPIVNENDVISTYEIEFGDNDTLSAYVAELVKADLLIILSDIDGFYDGDPRTDINASVIPVVSSITDEIKSFAGSAGSSRGTGGMKTKLKAASFVNDHGIDMILMNGSCPENIYRVLEGQRIGTLFLHKQR</sequence>